<feature type="signal peptide" evidence="2">
    <location>
        <begin position="1"/>
        <end position="23"/>
    </location>
</feature>
<organism evidence="3 4">
    <name type="scientific">Oceanicoccus sagamiensis</name>
    <dbReference type="NCBI Taxonomy" id="716816"/>
    <lineage>
        <taxon>Bacteria</taxon>
        <taxon>Pseudomonadati</taxon>
        <taxon>Pseudomonadota</taxon>
        <taxon>Gammaproteobacteria</taxon>
        <taxon>Cellvibrionales</taxon>
        <taxon>Spongiibacteraceae</taxon>
        <taxon>Oceanicoccus</taxon>
    </lineage>
</organism>
<protein>
    <submittedName>
        <fullName evidence="3">Uncharacterized protein</fullName>
    </submittedName>
</protein>
<dbReference type="PROSITE" id="PS51257">
    <property type="entry name" value="PROKAR_LIPOPROTEIN"/>
    <property type="match status" value="1"/>
</dbReference>
<reference evidence="3 4" key="1">
    <citation type="submission" date="2016-11" db="EMBL/GenBank/DDBJ databases">
        <title>Trade-off between light-utilization and light-protection in marine flavobacteria.</title>
        <authorList>
            <person name="Kumagai Y."/>
        </authorList>
    </citation>
    <scope>NUCLEOTIDE SEQUENCE [LARGE SCALE GENOMIC DNA]</scope>
    <source>
        <strain evidence="3 4">NBRC 107125</strain>
    </source>
</reference>
<accession>A0A1X9NQP0</accession>
<dbReference type="GO" id="GO:0005509">
    <property type="term" value="F:calcium ion binding"/>
    <property type="evidence" value="ECO:0007669"/>
    <property type="project" value="InterPro"/>
</dbReference>
<feature type="compositionally biased region" description="Polar residues" evidence="1">
    <location>
        <begin position="418"/>
        <end position="431"/>
    </location>
</feature>
<evidence type="ECO:0000313" key="3">
    <source>
        <dbReference type="EMBL" id="ARN76133.1"/>
    </source>
</evidence>
<feature type="compositionally biased region" description="Low complexity" evidence="1">
    <location>
        <begin position="319"/>
        <end position="328"/>
    </location>
</feature>
<evidence type="ECO:0000313" key="4">
    <source>
        <dbReference type="Proteomes" id="UP000193450"/>
    </source>
</evidence>
<feature type="compositionally biased region" description="Acidic residues" evidence="1">
    <location>
        <begin position="500"/>
        <end position="514"/>
    </location>
</feature>
<feature type="compositionally biased region" description="Acidic residues" evidence="1">
    <location>
        <begin position="355"/>
        <end position="368"/>
    </location>
</feature>
<dbReference type="STRING" id="716816.BST96_19745"/>
<feature type="region of interest" description="Disordered" evidence="1">
    <location>
        <begin position="319"/>
        <end position="593"/>
    </location>
</feature>
<dbReference type="KEGG" id="osg:BST96_19745"/>
<feature type="region of interest" description="Disordered" evidence="1">
    <location>
        <begin position="632"/>
        <end position="720"/>
    </location>
</feature>
<feature type="compositionally biased region" description="Acidic residues" evidence="1">
    <location>
        <begin position="911"/>
        <end position="921"/>
    </location>
</feature>
<feature type="compositionally biased region" description="Polar residues" evidence="1">
    <location>
        <begin position="704"/>
        <end position="720"/>
    </location>
</feature>
<dbReference type="Proteomes" id="UP000193450">
    <property type="component" value="Chromosome"/>
</dbReference>
<feature type="chain" id="PRO_5013027788" evidence="2">
    <location>
        <begin position="24"/>
        <end position="1226"/>
    </location>
</feature>
<feature type="region of interest" description="Disordered" evidence="1">
    <location>
        <begin position="879"/>
        <end position="921"/>
    </location>
</feature>
<dbReference type="Gene3D" id="4.10.1080.10">
    <property type="entry name" value="TSP type-3 repeat"/>
    <property type="match status" value="2"/>
</dbReference>
<feature type="compositionally biased region" description="Acidic residues" evidence="1">
    <location>
        <begin position="886"/>
        <end position="901"/>
    </location>
</feature>
<dbReference type="RefSeq" id="WP_085760334.1">
    <property type="nucleotide sequence ID" value="NZ_CP019343.1"/>
</dbReference>
<proteinExistence type="predicted"/>
<feature type="compositionally biased region" description="Acidic residues" evidence="1">
    <location>
        <begin position="389"/>
        <end position="416"/>
    </location>
</feature>
<feature type="compositionally biased region" description="Polar residues" evidence="1">
    <location>
        <begin position="648"/>
        <end position="658"/>
    </location>
</feature>
<dbReference type="SUPFAM" id="SSF103647">
    <property type="entry name" value="TSP type-3 repeat"/>
    <property type="match status" value="1"/>
</dbReference>
<dbReference type="AlphaFoldDB" id="A0A1X9NQP0"/>
<dbReference type="InterPro" id="IPR028974">
    <property type="entry name" value="TSP_type-3_rpt"/>
</dbReference>
<feature type="compositionally biased region" description="Polar residues" evidence="1">
    <location>
        <begin position="486"/>
        <end position="495"/>
    </location>
</feature>
<keyword evidence="2" id="KW-0732">Signal</keyword>
<sequence>MFKFPKKQLKFIALASSALALVAACSNGGSSSGSNDVVIGPDPDAVSLQGVPTKGPMALADVNVFLIDRNAADLKGQLIATGTTDDQAQIIDISINSRREDSQYLIEVTSNAQTYDVSLLPARVAPAIPTLRAIINVNDDETLEDIYPTPLTTLALDMASTQMEADESLNLKNALEGSQELIFDTYGLGLAADAEELFSSTPVETDAEGQSKERTLNYRTVSEVVAAIIIDLEEQTGTTNSDDVIKAFGADLSDGTIDGKSGEVVIESFTSISEDDLLETVTPADPLSLPLPGSDTLTIADLNTVLAAETAEINPEIVEPNEEPAAPITTEDTAPIVPGTDTDGDTVVDTRDAFPEDPTESVDSDNDGVGDNSDFYPNDPRGTSITDLDRDEDGVQNDVDDFPNDPTETVDTDGDNVGDNSDQFPENSSESIDSDGDCGTTPQLGDTAGDNCGDNSDIFPNNPFEQSDTDRDCQDFLEEDDYLTESAGSLNNCGDNSDAFPEDPSETVDSDGDGAGDNSDLFPNDASESADTDGDGVGDNADAFPNDANETADTDGDGVGDNADVFPFDATETQDTDSDGTGDNSDFAPTDPAIQNICQTDIADEDKPSECFDDTDGDNVFDAFDDFPNDIAASVDSDGDDFPDAWNTGYSQEDSTTGLVLDLFPTDGSETSDKDGDGVGDNSDGFPDNALESADTDEDCALSLPQSGEDTGNGCADNSDQFPQNSAELLDGDMDCVISGGIVNSVTGVTQYLGADDGNFCADNSEPFPANPDEISDTDGDCGVVDKTSMTAGDGCGDGSDQFPFNENEIADSDFDCDTLYTQETGYPNNPTSGDGCADNSDQFPENSAEVADSDMSCTEESTNNPITGVKQFFGSTAGNLCGDETQPDDSDGDGVNDPDDLFTFNSKEWEDSDQDCDSFDSNYDYDAEDAGDGCGDNSDIFPENSAELADYDADCVVAAEDTVVNSDSGMAITQYTGLATGNGCGDNSDDAIYIGTGTLNQFSAASAFVTGIYEIEDDMANSLNGTDAPQSISLSFDVEILPSVDRTSYSSSRLILNGQFSTSNNSAIPKGTRQTWIYTDAIYTNDNNSSSVTTDPWYETGTGVYTAGTTVVSGFDITLNNVGAIEDVAAGSININGGAGDTGDSLDDKAADYLKIGAQLSTDVPALTTDPNAGAVRCDKSCDTFDRTKLTFVTITHNADGTVDLKFNLVSGSNGTGYLVYNDTP</sequence>
<evidence type="ECO:0000256" key="1">
    <source>
        <dbReference type="SAM" id="MobiDB-lite"/>
    </source>
</evidence>
<dbReference type="EMBL" id="CP019343">
    <property type="protein sequence ID" value="ARN76133.1"/>
    <property type="molecule type" value="Genomic_DNA"/>
</dbReference>
<evidence type="ECO:0000256" key="2">
    <source>
        <dbReference type="SAM" id="SignalP"/>
    </source>
</evidence>
<name>A0A1X9NQP0_9GAMM</name>
<gene>
    <name evidence="3" type="ORF">BST96_19745</name>
</gene>
<keyword evidence="4" id="KW-1185">Reference proteome</keyword>